<organism evidence="1 2">
    <name type="scientific">Microscilla marina ATCC 23134</name>
    <dbReference type="NCBI Taxonomy" id="313606"/>
    <lineage>
        <taxon>Bacteria</taxon>
        <taxon>Pseudomonadati</taxon>
        <taxon>Bacteroidota</taxon>
        <taxon>Cytophagia</taxon>
        <taxon>Cytophagales</taxon>
        <taxon>Microscillaceae</taxon>
        <taxon>Microscilla</taxon>
    </lineage>
</organism>
<dbReference type="InterPro" id="IPR036890">
    <property type="entry name" value="HATPase_C_sf"/>
</dbReference>
<dbReference type="EMBL" id="AAWS01000016">
    <property type="protein sequence ID" value="EAY28384.1"/>
    <property type="molecule type" value="Genomic_DNA"/>
</dbReference>
<dbReference type="RefSeq" id="WP_002698111.1">
    <property type="nucleotide sequence ID" value="NZ_AAWS01000016.1"/>
</dbReference>
<accession>A1ZMK4</accession>
<sequence length="234" mass="26220">MIDTIQQSLISEGLQEASQLVQTMKQKAYKLANTDLLKRISELEDTLRSIDDVNNISTEALHIEKCSLKVLIDTSYQMYHLYFSRQDIRFSSYVANLHVRVDKMSFFRMFFSLVHYMGKHAHPDEERFISIEAAAYNSQTVALYIEDNGVYPVSDTDIFDHSFKRRITGAISGVGLTAIQQWAASVGGKVCPVNKVGSGLKLCFLLPGTASPHLREQPLGEARLPLEQGASVIC</sequence>
<dbReference type="SUPFAM" id="SSF55874">
    <property type="entry name" value="ATPase domain of HSP90 chaperone/DNA topoisomerase II/histidine kinase"/>
    <property type="match status" value="1"/>
</dbReference>
<keyword evidence="2" id="KW-1185">Reference proteome</keyword>
<protein>
    <submittedName>
        <fullName evidence="1">Uncharacterized protein</fullName>
    </submittedName>
</protein>
<dbReference type="Proteomes" id="UP000004095">
    <property type="component" value="Unassembled WGS sequence"/>
</dbReference>
<dbReference type="AlphaFoldDB" id="A1ZMK4"/>
<proteinExistence type="predicted"/>
<gene>
    <name evidence="1" type="ORF">M23134_03936</name>
</gene>
<comment type="caution">
    <text evidence="1">The sequence shown here is derived from an EMBL/GenBank/DDBJ whole genome shotgun (WGS) entry which is preliminary data.</text>
</comment>
<dbReference type="Gene3D" id="3.30.565.10">
    <property type="entry name" value="Histidine kinase-like ATPase, C-terminal domain"/>
    <property type="match status" value="1"/>
</dbReference>
<evidence type="ECO:0000313" key="2">
    <source>
        <dbReference type="Proteomes" id="UP000004095"/>
    </source>
</evidence>
<name>A1ZMK4_MICM2</name>
<evidence type="ECO:0000313" key="1">
    <source>
        <dbReference type="EMBL" id="EAY28384.1"/>
    </source>
</evidence>
<reference evidence="1 2" key="1">
    <citation type="submission" date="2007-01" db="EMBL/GenBank/DDBJ databases">
        <authorList>
            <person name="Haygood M."/>
            <person name="Podell S."/>
            <person name="Anderson C."/>
            <person name="Hopkinson B."/>
            <person name="Roe K."/>
            <person name="Barbeau K."/>
            <person name="Gaasterland T."/>
            <person name="Ferriera S."/>
            <person name="Johnson J."/>
            <person name="Kravitz S."/>
            <person name="Beeson K."/>
            <person name="Sutton G."/>
            <person name="Rogers Y.-H."/>
            <person name="Friedman R."/>
            <person name="Frazier M."/>
            <person name="Venter J.C."/>
        </authorList>
    </citation>
    <scope>NUCLEOTIDE SEQUENCE [LARGE SCALE GENOMIC DNA]</scope>
    <source>
        <strain evidence="1 2">ATCC 23134</strain>
    </source>
</reference>